<feature type="binding site" evidence="3">
    <location>
        <begin position="28"/>
        <end position="31"/>
    </location>
    <ligand>
        <name>substrate</name>
    </ligand>
</feature>
<dbReference type="InterPro" id="IPR004788">
    <property type="entry name" value="Ribose5P_isomerase_type_A"/>
</dbReference>
<dbReference type="CDD" id="cd01398">
    <property type="entry name" value="RPI_A"/>
    <property type="match status" value="1"/>
</dbReference>
<sequence>MTSENMKRRAGEKAVTFIEDKMTIGLGSGTTVNWMLKKLGERVREGLNVTGVSSSVKTEKLARELGIPVIGIDQVDRLDLAVDGADEADRNFTLIKGGGGSLLREKMILELAEMKIIIVDYSKRVDELGKFPVPVEITPFAWEKTTKLVAGTGCRPELRTADGVPFVTDNGNYILDCAFGVGKVNPELHTVLKTMTGVVETGIFTDLADVIVTGSHHDVSIERR</sequence>
<feature type="binding site" evidence="3">
    <location>
        <begin position="96"/>
        <end position="99"/>
    </location>
    <ligand>
        <name>substrate</name>
    </ligand>
</feature>
<gene>
    <name evidence="3" type="primary">rpiA</name>
    <name evidence="4" type="ORF">CR205_18935</name>
</gene>
<protein>
    <recommendedName>
        <fullName evidence="3">Ribose-5-phosphate isomerase A</fullName>
        <ecNumber evidence="3">5.3.1.6</ecNumber>
    </recommendedName>
    <alternativeName>
        <fullName evidence="3">Phosphoriboisomerase A</fullName>
        <shortName evidence="3">PRI</shortName>
    </alternativeName>
</protein>
<dbReference type="GO" id="GO:0009052">
    <property type="term" value="P:pentose-phosphate shunt, non-oxidative branch"/>
    <property type="evidence" value="ECO:0007669"/>
    <property type="project" value="UniProtKB-UniRule"/>
</dbReference>
<proteinExistence type="inferred from homology"/>
<dbReference type="Pfam" id="PF06026">
    <property type="entry name" value="Rib_5-P_isom_A"/>
    <property type="match status" value="1"/>
</dbReference>
<comment type="caution">
    <text evidence="4">The sequence shown here is derived from an EMBL/GenBank/DDBJ whole genome shotgun (WGS) entry which is preliminary data.</text>
</comment>
<dbReference type="EC" id="5.3.1.6" evidence="3"/>
<dbReference type="PANTHER" id="PTHR11934:SF0">
    <property type="entry name" value="RIBOSE-5-PHOSPHATE ISOMERASE"/>
    <property type="match status" value="1"/>
</dbReference>
<comment type="subunit">
    <text evidence="3">Homodimer.</text>
</comment>
<comment type="function">
    <text evidence="3">Catalyzes the reversible conversion of ribose-5-phosphate to ribulose 5-phosphate.</text>
</comment>
<feature type="binding site" evidence="3">
    <location>
        <begin position="83"/>
        <end position="86"/>
    </location>
    <ligand>
        <name>substrate</name>
    </ligand>
</feature>
<dbReference type="AlphaFoldDB" id="A0A2W0H1B8"/>
<dbReference type="Proteomes" id="UP000248066">
    <property type="component" value="Unassembled WGS sequence"/>
</dbReference>
<feature type="binding site" evidence="3">
    <location>
        <position position="123"/>
    </location>
    <ligand>
        <name>substrate</name>
    </ligand>
</feature>
<dbReference type="SUPFAM" id="SSF100950">
    <property type="entry name" value="NagB/RpiA/CoA transferase-like"/>
    <property type="match status" value="1"/>
</dbReference>
<dbReference type="GO" id="GO:0005829">
    <property type="term" value="C:cytosol"/>
    <property type="evidence" value="ECO:0007669"/>
    <property type="project" value="TreeGrafter"/>
</dbReference>
<dbReference type="HAMAP" id="MF_00170">
    <property type="entry name" value="Rib_5P_isom_A"/>
    <property type="match status" value="1"/>
</dbReference>
<dbReference type="Gene3D" id="3.30.70.260">
    <property type="match status" value="1"/>
</dbReference>
<dbReference type="Gene3D" id="3.40.50.1360">
    <property type="match status" value="1"/>
</dbReference>
<dbReference type="PANTHER" id="PTHR11934">
    <property type="entry name" value="RIBOSE-5-PHOSPHATE ISOMERASE"/>
    <property type="match status" value="1"/>
</dbReference>
<dbReference type="RefSeq" id="WP_110521717.1">
    <property type="nucleotide sequence ID" value="NZ_PDOF01000004.1"/>
</dbReference>
<dbReference type="UniPathway" id="UPA00115">
    <property type="reaction ID" value="UER00412"/>
</dbReference>
<dbReference type="GO" id="GO:0004751">
    <property type="term" value="F:ribose-5-phosphate isomerase activity"/>
    <property type="evidence" value="ECO:0007669"/>
    <property type="project" value="UniProtKB-UniRule"/>
</dbReference>
<dbReference type="OrthoDB" id="5870696at2"/>
<name>A0A2W0H1B8_9BACI</name>
<keyword evidence="2 3" id="KW-0413">Isomerase</keyword>
<dbReference type="NCBIfam" id="NF001924">
    <property type="entry name" value="PRK00702.1"/>
    <property type="match status" value="1"/>
</dbReference>
<comment type="catalytic activity">
    <reaction evidence="1 3">
        <text>aldehydo-D-ribose 5-phosphate = D-ribulose 5-phosphate</text>
        <dbReference type="Rhea" id="RHEA:14657"/>
        <dbReference type="ChEBI" id="CHEBI:58121"/>
        <dbReference type="ChEBI" id="CHEBI:58273"/>
        <dbReference type="EC" id="5.3.1.6"/>
    </reaction>
</comment>
<dbReference type="FunFam" id="3.40.50.1360:FF:000001">
    <property type="entry name" value="Ribose-5-phosphate isomerase A"/>
    <property type="match status" value="1"/>
</dbReference>
<dbReference type="EMBL" id="PDOF01000004">
    <property type="protein sequence ID" value="PYZ95593.1"/>
    <property type="molecule type" value="Genomic_DNA"/>
</dbReference>
<evidence type="ECO:0000313" key="4">
    <source>
        <dbReference type="EMBL" id="PYZ95593.1"/>
    </source>
</evidence>
<accession>A0A2W0H1B8</accession>
<dbReference type="InterPro" id="IPR020672">
    <property type="entry name" value="Ribose5P_isomerase_typA_subgr"/>
</dbReference>
<dbReference type="NCBIfam" id="TIGR00021">
    <property type="entry name" value="rpiA"/>
    <property type="match status" value="1"/>
</dbReference>
<reference evidence="4 5" key="1">
    <citation type="submission" date="2017-10" db="EMBL/GenBank/DDBJ databases">
        <title>Bacillus sp. nov., a halophilic bacterium isolated from a Yangshapao Lake.</title>
        <authorList>
            <person name="Wang H."/>
        </authorList>
    </citation>
    <scope>NUCLEOTIDE SEQUENCE [LARGE SCALE GENOMIC DNA]</scope>
    <source>
        <strain evidence="4 5">YSP-3</strain>
    </source>
</reference>
<dbReference type="SUPFAM" id="SSF75445">
    <property type="entry name" value="D-ribose-5-phosphate isomerase (RpiA), lid domain"/>
    <property type="match status" value="1"/>
</dbReference>
<evidence type="ECO:0000313" key="5">
    <source>
        <dbReference type="Proteomes" id="UP000248066"/>
    </source>
</evidence>
<feature type="active site" description="Proton acceptor" evidence="3">
    <location>
        <position position="105"/>
    </location>
</feature>
<organism evidence="4 5">
    <name type="scientific">Alteribacter lacisalsi</name>
    <dbReference type="NCBI Taxonomy" id="2045244"/>
    <lineage>
        <taxon>Bacteria</taxon>
        <taxon>Bacillati</taxon>
        <taxon>Bacillota</taxon>
        <taxon>Bacilli</taxon>
        <taxon>Bacillales</taxon>
        <taxon>Bacillaceae</taxon>
        <taxon>Alteribacter</taxon>
    </lineage>
</organism>
<evidence type="ECO:0000256" key="2">
    <source>
        <dbReference type="ARBA" id="ARBA00023235"/>
    </source>
</evidence>
<comment type="similarity">
    <text evidence="3">Belongs to the ribose 5-phosphate isomerase family.</text>
</comment>
<evidence type="ECO:0000256" key="3">
    <source>
        <dbReference type="HAMAP-Rule" id="MF_00170"/>
    </source>
</evidence>
<keyword evidence="5" id="KW-1185">Reference proteome</keyword>
<evidence type="ECO:0000256" key="1">
    <source>
        <dbReference type="ARBA" id="ARBA00001713"/>
    </source>
</evidence>
<dbReference type="GO" id="GO:0006014">
    <property type="term" value="P:D-ribose metabolic process"/>
    <property type="evidence" value="ECO:0007669"/>
    <property type="project" value="TreeGrafter"/>
</dbReference>
<comment type="pathway">
    <text evidence="3">Carbohydrate degradation; pentose phosphate pathway; D-ribose 5-phosphate from D-ribulose 5-phosphate (non-oxidative stage): step 1/1.</text>
</comment>
<dbReference type="InterPro" id="IPR037171">
    <property type="entry name" value="NagB/RpiA_transferase-like"/>
</dbReference>